<name>A0A918NGP9_9PROT</name>
<accession>A0A918NGP9</accession>
<dbReference type="SUPFAM" id="SSF52172">
    <property type="entry name" value="CheY-like"/>
    <property type="match status" value="1"/>
</dbReference>
<protein>
    <submittedName>
        <fullName evidence="3">Response regulator</fullName>
    </submittedName>
</protein>
<dbReference type="Pfam" id="PF00072">
    <property type="entry name" value="Response_reg"/>
    <property type="match status" value="1"/>
</dbReference>
<keyword evidence="1" id="KW-0597">Phosphoprotein</keyword>
<dbReference type="EMBL" id="BMYV01000001">
    <property type="protein sequence ID" value="GGX65772.1"/>
    <property type="molecule type" value="Genomic_DNA"/>
</dbReference>
<dbReference type="InterPro" id="IPR011006">
    <property type="entry name" value="CheY-like_superfamily"/>
</dbReference>
<dbReference type="Gene3D" id="3.40.50.2300">
    <property type="match status" value="1"/>
</dbReference>
<sequence length="121" mass="13368">MKTCLIVDDSRMIRRVAGRIVKDLGFETIEAINGQDALDKCLMELPDAILVDWAMPIMDGFDFVKKLRELPGGDEPTVVFCTSVRDVSRIVEALAAGADEYIMKPFDSDIIESKFALAGLV</sequence>
<organism evidence="3 4">
    <name type="scientific">Litorimonas cladophorae</name>
    <dbReference type="NCBI Taxonomy" id="1220491"/>
    <lineage>
        <taxon>Bacteria</taxon>
        <taxon>Pseudomonadati</taxon>
        <taxon>Pseudomonadota</taxon>
        <taxon>Alphaproteobacteria</taxon>
        <taxon>Maricaulales</taxon>
        <taxon>Robiginitomaculaceae</taxon>
    </lineage>
</organism>
<dbReference type="GO" id="GO:0000160">
    <property type="term" value="P:phosphorelay signal transduction system"/>
    <property type="evidence" value="ECO:0007669"/>
    <property type="project" value="InterPro"/>
</dbReference>
<dbReference type="PROSITE" id="PS50110">
    <property type="entry name" value="RESPONSE_REGULATORY"/>
    <property type="match status" value="1"/>
</dbReference>
<dbReference type="RefSeq" id="WP_189583517.1">
    <property type="nucleotide sequence ID" value="NZ_BMYV01000001.1"/>
</dbReference>
<proteinExistence type="predicted"/>
<keyword evidence="4" id="KW-1185">Reference proteome</keyword>
<dbReference type="Proteomes" id="UP000600865">
    <property type="component" value="Unassembled WGS sequence"/>
</dbReference>
<feature type="domain" description="Response regulatory" evidence="2">
    <location>
        <begin position="3"/>
        <end position="119"/>
    </location>
</feature>
<reference evidence="3 4" key="1">
    <citation type="journal article" date="2014" name="Int. J. Syst. Evol. Microbiol.">
        <title>Complete genome sequence of Corynebacterium casei LMG S-19264T (=DSM 44701T), isolated from a smear-ripened cheese.</title>
        <authorList>
            <consortium name="US DOE Joint Genome Institute (JGI-PGF)"/>
            <person name="Walter F."/>
            <person name="Albersmeier A."/>
            <person name="Kalinowski J."/>
            <person name="Ruckert C."/>
        </authorList>
    </citation>
    <scope>NUCLEOTIDE SEQUENCE [LARGE SCALE GENOMIC DNA]</scope>
    <source>
        <strain evidence="3 4">KCTC 23968</strain>
    </source>
</reference>
<evidence type="ECO:0000256" key="1">
    <source>
        <dbReference type="PROSITE-ProRule" id="PRU00169"/>
    </source>
</evidence>
<evidence type="ECO:0000313" key="3">
    <source>
        <dbReference type="EMBL" id="GGX65772.1"/>
    </source>
</evidence>
<evidence type="ECO:0000313" key="4">
    <source>
        <dbReference type="Proteomes" id="UP000600865"/>
    </source>
</evidence>
<gene>
    <name evidence="3" type="ORF">GCM10011309_15050</name>
</gene>
<dbReference type="InterPro" id="IPR001789">
    <property type="entry name" value="Sig_transdc_resp-reg_receiver"/>
</dbReference>
<dbReference type="AlphaFoldDB" id="A0A918NGP9"/>
<dbReference type="SMART" id="SM00448">
    <property type="entry name" value="REC"/>
    <property type="match status" value="1"/>
</dbReference>
<dbReference type="PANTHER" id="PTHR43228:SF1">
    <property type="entry name" value="TWO-COMPONENT RESPONSE REGULATOR ARR22"/>
    <property type="match status" value="1"/>
</dbReference>
<dbReference type="PANTHER" id="PTHR43228">
    <property type="entry name" value="TWO-COMPONENT RESPONSE REGULATOR"/>
    <property type="match status" value="1"/>
</dbReference>
<comment type="caution">
    <text evidence="3">The sequence shown here is derived from an EMBL/GenBank/DDBJ whole genome shotgun (WGS) entry which is preliminary data.</text>
</comment>
<evidence type="ECO:0000259" key="2">
    <source>
        <dbReference type="PROSITE" id="PS50110"/>
    </source>
</evidence>
<feature type="modified residue" description="4-aspartylphosphate" evidence="1">
    <location>
        <position position="52"/>
    </location>
</feature>
<dbReference type="InterPro" id="IPR052048">
    <property type="entry name" value="ST_Response_Regulator"/>
</dbReference>